<dbReference type="AlphaFoldDB" id="A0A8T0J097"/>
<accession>A0A8T0J097</accession>
<dbReference type="Proteomes" id="UP000822688">
    <property type="component" value="Chromosome 2"/>
</dbReference>
<evidence type="ECO:0000313" key="3">
    <source>
        <dbReference type="Proteomes" id="UP000822688"/>
    </source>
</evidence>
<feature type="chain" id="PRO_5035753843" evidence="1">
    <location>
        <begin position="24"/>
        <end position="91"/>
    </location>
</feature>
<name>A0A8T0J097_CERPU</name>
<evidence type="ECO:0000313" key="2">
    <source>
        <dbReference type="EMBL" id="KAG0588408.1"/>
    </source>
</evidence>
<proteinExistence type="predicted"/>
<protein>
    <submittedName>
        <fullName evidence="2">Uncharacterized protein</fullName>
    </submittedName>
</protein>
<dbReference type="EMBL" id="CM026422">
    <property type="protein sequence ID" value="KAG0588408.1"/>
    <property type="molecule type" value="Genomic_DNA"/>
</dbReference>
<keyword evidence="3" id="KW-1185">Reference proteome</keyword>
<gene>
    <name evidence="2" type="ORF">KC19_2G240800</name>
</gene>
<reference evidence="2" key="1">
    <citation type="submission" date="2020-06" db="EMBL/GenBank/DDBJ databases">
        <title>WGS assembly of Ceratodon purpureus strain R40.</title>
        <authorList>
            <person name="Carey S.B."/>
            <person name="Jenkins J."/>
            <person name="Shu S."/>
            <person name="Lovell J.T."/>
            <person name="Sreedasyam A."/>
            <person name="Maumus F."/>
            <person name="Tiley G.P."/>
            <person name="Fernandez-Pozo N."/>
            <person name="Barry K."/>
            <person name="Chen C."/>
            <person name="Wang M."/>
            <person name="Lipzen A."/>
            <person name="Daum C."/>
            <person name="Saski C.A."/>
            <person name="Payton A.C."/>
            <person name="Mcbreen J.C."/>
            <person name="Conrad R.E."/>
            <person name="Kollar L.M."/>
            <person name="Olsson S."/>
            <person name="Huttunen S."/>
            <person name="Landis J.B."/>
            <person name="Wickett N.J."/>
            <person name="Johnson M.G."/>
            <person name="Rensing S.A."/>
            <person name="Grimwood J."/>
            <person name="Schmutz J."/>
            <person name="Mcdaniel S.F."/>
        </authorList>
    </citation>
    <scope>NUCLEOTIDE SEQUENCE</scope>
    <source>
        <strain evidence="2">R40</strain>
    </source>
</reference>
<evidence type="ECO:0000256" key="1">
    <source>
        <dbReference type="SAM" id="SignalP"/>
    </source>
</evidence>
<sequence>MARIQVLVCVFVLAVLLVSPCSAARELRGDLHGRRLSPSVRRSLNTGDDGVPAVAKVAENQSKYNEWVHFQAEQLAADYPPAAANPSVPCC</sequence>
<keyword evidence="1" id="KW-0732">Signal</keyword>
<feature type="signal peptide" evidence="1">
    <location>
        <begin position="1"/>
        <end position="23"/>
    </location>
</feature>
<comment type="caution">
    <text evidence="2">The sequence shown here is derived from an EMBL/GenBank/DDBJ whole genome shotgun (WGS) entry which is preliminary data.</text>
</comment>
<organism evidence="2 3">
    <name type="scientific">Ceratodon purpureus</name>
    <name type="common">Fire moss</name>
    <name type="synonym">Dicranum purpureum</name>
    <dbReference type="NCBI Taxonomy" id="3225"/>
    <lineage>
        <taxon>Eukaryota</taxon>
        <taxon>Viridiplantae</taxon>
        <taxon>Streptophyta</taxon>
        <taxon>Embryophyta</taxon>
        <taxon>Bryophyta</taxon>
        <taxon>Bryophytina</taxon>
        <taxon>Bryopsida</taxon>
        <taxon>Dicranidae</taxon>
        <taxon>Pseudoditrichales</taxon>
        <taxon>Ditrichaceae</taxon>
        <taxon>Ceratodon</taxon>
    </lineage>
</organism>